<dbReference type="Gene3D" id="1.10.630.10">
    <property type="entry name" value="Cytochrome P450"/>
    <property type="match status" value="1"/>
</dbReference>
<keyword evidence="4" id="KW-0349">Heme</keyword>
<evidence type="ECO:0000256" key="9">
    <source>
        <dbReference type="SAM" id="Phobius"/>
    </source>
</evidence>
<gene>
    <name evidence="10" type="ORF">NP233_g6061</name>
</gene>
<keyword evidence="9" id="KW-1133">Transmembrane helix</keyword>
<dbReference type="Pfam" id="PF00067">
    <property type="entry name" value="p450"/>
    <property type="match status" value="1"/>
</dbReference>
<dbReference type="InterPro" id="IPR050364">
    <property type="entry name" value="Cytochrome_P450_fung"/>
</dbReference>
<sequence>MTMLNVWSSHQITGATIPLVVSVAYLLMRKWRGRRTNLQGLALPPGPAGLPLVGNAHQILGKNMVTVLDQWAKEYGKYPEFATQVARIDNWHQGPIVHIKLFGQDVIILNTSEAATDLLENRHKNYSGRPHSILAVTEHFNPIQTVEVHRLVHSIIQEPETWVSSVARCMASILTTGVYDKPLKDDEADGLIKDIIRLNDELINAMDSGQNYVDFLPFLEYIPGMPYRARAAAYYQLAERTYKKLMDEAKANYEAGKPAKSVAARVLESQDTDCDYREQYWSDEHQALASFYLAGSDTQSIASQSLILALALNPHVMEKAQAEVDSVVGSDRCPTYADETSLPYIKAMTREVLRWRPTGPTALPHASNEVRNLKALKTVVFLTDAFIPAMY</sequence>
<protein>
    <recommendedName>
        <fullName evidence="12">Cytochrome P450</fullName>
    </recommendedName>
</protein>
<keyword evidence="5" id="KW-0479">Metal-binding</keyword>
<dbReference type="EMBL" id="JANIEX010000380">
    <property type="protein sequence ID" value="KAJ3567899.1"/>
    <property type="molecule type" value="Genomic_DNA"/>
</dbReference>
<dbReference type="PANTHER" id="PTHR46300:SF5">
    <property type="entry name" value="CYTOCHROME P450"/>
    <property type="match status" value="1"/>
</dbReference>
<evidence type="ECO:0000313" key="10">
    <source>
        <dbReference type="EMBL" id="KAJ3567899.1"/>
    </source>
</evidence>
<keyword evidence="9" id="KW-0472">Membrane</keyword>
<comment type="cofactor">
    <cofactor evidence="1">
        <name>heme</name>
        <dbReference type="ChEBI" id="CHEBI:30413"/>
    </cofactor>
</comment>
<keyword evidence="11" id="KW-1185">Reference proteome</keyword>
<keyword evidence="7" id="KW-0408">Iron</keyword>
<accession>A0AAD5YU00</accession>
<dbReference type="Proteomes" id="UP001213000">
    <property type="component" value="Unassembled WGS sequence"/>
</dbReference>
<dbReference type="GO" id="GO:0005506">
    <property type="term" value="F:iron ion binding"/>
    <property type="evidence" value="ECO:0007669"/>
    <property type="project" value="InterPro"/>
</dbReference>
<dbReference type="InterPro" id="IPR036396">
    <property type="entry name" value="Cyt_P450_sf"/>
</dbReference>
<evidence type="ECO:0000256" key="1">
    <source>
        <dbReference type="ARBA" id="ARBA00001971"/>
    </source>
</evidence>
<dbReference type="SUPFAM" id="SSF48264">
    <property type="entry name" value="Cytochrome P450"/>
    <property type="match status" value="1"/>
</dbReference>
<dbReference type="GO" id="GO:0020037">
    <property type="term" value="F:heme binding"/>
    <property type="evidence" value="ECO:0007669"/>
    <property type="project" value="InterPro"/>
</dbReference>
<name>A0AAD5YU00_9AGAR</name>
<evidence type="ECO:0000256" key="8">
    <source>
        <dbReference type="ARBA" id="ARBA00023033"/>
    </source>
</evidence>
<evidence type="ECO:0000256" key="3">
    <source>
        <dbReference type="ARBA" id="ARBA00010617"/>
    </source>
</evidence>
<dbReference type="PRINTS" id="PR00463">
    <property type="entry name" value="EP450I"/>
</dbReference>
<keyword evidence="8" id="KW-0503">Monooxygenase</keyword>
<evidence type="ECO:0000256" key="4">
    <source>
        <dbReference type="ARBA" id="ARBA00022617"/>
    </source>
</evidence>
<dbReference type="InterPro" id="IPR001128">
    <property type="entry name" value="Cyt_P450"/>
</dbReference>
<evidence type="ECO:0000256" key="5">
    <source>
        <dbReference type="ARBA" id="ARBA00022723"/>
    </source>
</evidence>
<comment type="similarity">
    <text evidence="3">Belongs to the cytochrome P450 family.</text>
</comment>
<evidence type="ECO:0000256" key="7">
    <source>
        <dbReference type="ARBA" id="ARBA00023004"/>
    </source>
</evidence>
<organism evidence="10 11">
    <name type="scientific">Leucocoprinus birnbaumii</name>
    <dbReference type="NCBI Taxonomy" id="56174"/>
    <lineage>
        <taxon>Eukaryota</taxon>
        <taxon>Fungi</taxon>
        <taxon>Dikarya</taxon>
        <taxon>Basidiomycota</taxon>
        <taxon>Agaricomycotina</taxon>
        <taxon>Agaricomycetes</taxon>
        <taxon>Agaricomycetidae</taxon>
        <taxon>Agaricales</taxon>
        <taxon>Agaricineae</taxon>
        <taxon>Agaricaceae</taxon>
        <taxon>Leucocoprinus</taxon>
    </lineage>
</organism>
<dbReference type="AlphaFoldDB" id="A0AAD5YU00"/>
<proteinExistence type="inferred from homology"/>
<keyword evidence="9" id="KW-0812">Transmembrane</keyword>
<keyword evidence="6" id="KW-0560">Oxidoreductase</keyword>
<evidence type="ECO:0000256" key="6">
    <source>
        <dbReference type="ARBA" id="ARBA00023002"/>
    </source>
</evidence>
<feature type="transmembrane region" description="Helical" evidence="9">
    <location>
        <begin position="12"/>
        <end position="28"/>
    </location>
</feature>
<dbReference type="GO" id="GO:0016705">
    <property type="term" value="F:oxidoreductase activity, acting on paired donors, with incorporation or reduction of molecular oxygen"/>
    <property type="evidence" value="ECO:0007669"/>
    <property type="project" value="InterPro"/>
</dbReference>
<comment type="caution">
    <text evidence="10">The sequence shown here is derived from an EMBL/GenBank/DDBJ whole genome shotgun (WGS) entry which is preliminary data.</text>
</comment>
<evidence type="ECO:0000313" key="11">
    <source>
        <dbReference type="Proteomes" id="UP001213000"/>
    </source>
</evidence>
<dbReference type="GO" id="GO:0004497">
    <property type="term" value="F:monooxygenase activity"/>
    <property type="evidence" value="ECO:0007669"/>
    <property type="project" value="UniProtKB-KW"/>
</dbReference>
<reference evidence="10" key="1">
    <citation type="submission" date="2022-07" db="EMBL/GenBank/DDBJ databases">
        <title>Genome Sequence of Leucocoprinus birnbaumii.</title>
        <authorList>
            <person name="Buettner E."/>
        </authorList>
    </citation>
    <scope>NUCLEOTIDE SEQUENCE</scope>
    <source>
        <strain evidence="10">VT141</strain>
    </source>
</reference>
<dbReference type="InterPro" id="IPR002401">
    <property type="entry name" value="Cyt_P450_E_grp-I"/>
</dbReference>
<dbReference type="PANTHER" id="PTHR46300">
    <property type="entry name" value="P450, PUTATIVE (EUROFUNG)-RELATED-RELATED"/>
    <property type="match status" value="1"/>
</dbReference>
<comment type="pathway">
    <text evidence="2">Secondary metabolite biosynthesis.</text>
</comment>
<evidence type="ECO:0008006" key="12">
    <source>
        <dbReference type="Google" id="ProtNLM"/>
    </source>
</evidence>
<evidence type="ECO:0000256" key="2">
    <source>
        <dbReference type="ARBA" id="ARBA00005179"/>
    </source>
</evidence>